<dbReference type="GO" id="GO:0006412">
    <property type="term" value="P:translation"/>
    <property type="evidence" value="ECO:0007669"/>
    <property type="project" value="UniProtKB-UniRule"/>
</dbReference>
<evidence type="ECO:0000256" key="4">
    <source>
        <dbReference type="ARBA" id="ARBA00035201"/>
    </source>
</evidence>
<evidence type="ECO:0000256" key="3">
    <source>
        <dbReference type="ARBA" id="ARBA00023274"/>
    </source>
</evidence>
<dbReference type="NCBIfam" id="TIGR01066">
    <property type="entry name" value="rplM_bact"/>
    <property type="match status" value="1"/>
</dbReference>
<gene>
    <name evidence="5 7" type="primary">rplM</name>
    <name evidence="8" type="ORF">A5889_001334</name>
</gene>
<comment type="caution">
    <text evidence="8">The sequence shown here is derived from an EMBL/GenBank/DDBJ whole genome shotgun (WGS) entry which is preliminary data.</text>
</comment>
<dbReference type="InterPro" id="IPR036899">
    <property type="entry name" value="Ribosomal_uL13_sf"/>
</dbReference>
<dbReference type="CDD" id="cd00392">
    <property type="entry name" value="Ribosomal_L13"/>
    <property type="match status" value="1"/>
</dbReference>
<keyword evidence="3 5" id="KW-0687">Ribonucleoprotein</keyword>
<dbReference type="PANTHER" id="PTHR11545">
    <property type="entry name" value="RIBOSOMAL PROTEIN L13"/>
    <property type="match status" value="1"/>
</dbReference>
<dbReference type="SUPFAM" id="SSF52161">
    <property type="entry name" value="Ribosomal protein L13"/>
    <property type="match status" value="1"/>
</dbReference>
<dbReference type="FunFam" id="3.90.1180.10:FF:000001">
    <property type="entry name" value="50S ribosomal protein L13"/>
    <property type="match status" value="1"/>
</dbReference>
<dbReference type="GO" id="GO:0003735">
    <property type="term" value="F:structural constituent of ribosome"/>
    <property type="evidence" value="ECO:0007669"/>
    <property type="project" value="InterPro"/>
</dbReference>
<dbReference type="PANTHER" id="PTHR11545:SF2">
    <property type="entry name" value="LARGE RIBOSOMAL SUBUNIT PROTEIN UL13M"/>
    <property type="match status" value="1"/>
</dbReference>
<dbReference type="GO" id="GO:0017148">
    <property type="term" value="P:negative regulation of translation"/>
    <property type="evidence" value="ECO:0007669"/>
    <property type="project" value="TreeGrafter"/>
</dbReference>
<organism evidence="8">
    <name type="scientific">Candidatus Enterococcus dunnyi</name>
    <dbReference type="NCBI Taxonomy" id="1834192"/>
    <lineage>
        <taxon>Bacteria</taxon>
        <taxon>Bacillati</taxon>
        <taxon>Bacillota</taxon>
        <taxon>Bacilli</taxon>
        <taxon>Lactobacillales</taxon>
        <taxon>Enterococcaceae</taxon>
        <taxon>Enterococcus</taxon>
    </lineage>
</organism>
<dbReference type="PROSITE" id="PS00783">
    <property type="entry name" value="RIBOSOMAL_L13"/>
    <property type="match status" value="1"/>
</dbReference>
<dbReference type="GO" id="GO:0003729">
    <property type="term" value="F:mRNA binding"/>
    <property type="evidence" value="ECO:0007669"/>
    <property type="project" value="TreeGrafter"/>
</dbReference>
<dbReference type="GO" id="GO:0022625">
    <property type="term" value="C:cytosolic large ribosomal subunit"/>
    <property type="evidence" value="ECO:0007669"/>
    <property type="project" value="TreeGrafter"/>
</dbReference>
<evidence type="ECO:0000313" key="8">
    <source>
        <dbReference type="EMBL" id="OUZ32625.1"/>
    </source>
</evidence>
<dbReference type="InterPro" id="IPR023563">
    <property type="entry name" value="Ribosomal_uL13_CS"/>
</dbReference>
<reference evidence="8" key="1">
    <citation type="submission" date="2017-05" db="EMBL/GenBank/DDBJ databases">
        <title>The Genome Sequence of Enterococcus sp. 9D6_DIV0238.</title>
        <authorList>
            <consortium name="The Broad Institute Genomics Platform"/>
            <consortium name="The Broad Institute Genomic Center for Infectious Diseases"/>
            <person name="Earl A."/>
            <person name="Manson A."/>
            <person name="Schwartman J."/>
            <person name="Gilmore M."/>
            <person name="Abouelleil A."/>
            <person name="Cao P."/>
            <person name="Chapman S."/>
            <person name="Cusick C."/>
            <person name="Shea T."/>
            <person name="Young S."/>
            <person name="Neafsey D."/>
            <person name="Nusbaum C."/>
            <person name="Birren B."/>
        </authorList>
    </citation>
    <scope>NUCLEOTIDE SEQUENCE [LARGE SCALE GENOMIC DNA]</scope>
    <source>
        <strain evidence="8">9D6_DIV0238</strain>
    </source>
</reference>
<comment type="subunit">
    <text evidence="5">Part of the 50S ribosomal subunit.</text>
</comment>
<evidence type="ECO:0000256" key="2">
    <source>
        <dbReference type="ARBA" id="ARBA00022980"/>
    </source>
</evidence>
<dbReference type="HAMAP" id="MF_01366">
    <property type="entry name" value="Ribosomal_uL13"/>
    <property type="match status" value="1"/>
</dbReference>
<sequence length="176" mass="19406">MLNGIVCPTMSPGNSSVCQTSNRKLEEKNVRTTYMAKTGEVERKWYVVDATDVPLGRLSAVVASILRGKNKPTFTPHVDTGDFVIVINADQVKLTGNKATDKIYYRHSQYPGGLKSVTAGELRDKNSRRLIENSIKGMLPKNTLGRKQLTKLNVYGGAEHPHAAQQPEVLDITNLI</sequence>
<comment type="similarity">
    <text evidence="1 5 6">Belongs to the universal ribosomal protein uL13 family.</text>
</comment>
<protein>
    <recommendedName>
        <fullName evidence="4 5">Large ribosomal subunit protein uL13</fullName>
    </recommendedName>
</protein>
<evidence type="ECO:0000256" key="7">
    <source>
        <dbReference type="RuleBase" id="RU003878"/>
    </source>
</evidence>
<name>A0A200J7S2_9ENTE</name>
<comment type="function">
    <text evidence="5 7">This protein is one of the early assembly proteins of the 50S ribosomal subunit, although it is not seen to bind rRNA by itself. It is important during the early stages of 50S assembly.</text>
</comment>
<evidence type="ECO:0000256" key="5">
    <source>
        <dbReference type="HAMAP-Rule" id="MF_01366"/>
    </source>
</evidence>
<keyword evidence="2 5" id="KW-0689">Ribosomal protein</keyword>
<dbReference type="EMBL" id="NIBQ01000002">
    <property type="protein sequence ID" value="OUZ32625.1"/>
    <property type="molecule type" value="Genomic_DNA"/>
</dbReference>
<dbReference type="InterPro" id="IPR005823">
    <property type="entry name" value="Ribosomal_uL13_bac-type"/>
</dbReference>
<dbReference type="Pfam" id="PF00572">
    <property type="entry name" value="Ribosomal_L13"/>
    <property type="match status" value="1"/>
</dbReference>
<accession>A0A200J7S2</accession>
<dbReference type="Gene3D" id="3.90.1180.10">
    <property type="entry name" value="Ribosomal protein L13"/>
    <property type="match status" value="1"/>
</dbReference>
<dbReference type="AlphaFoldDB" id="A0A200J7S2"/>
<evidence type="ECO:0000256" key="6">
    <source>
        <dbReference type="RuleBase" id="RU003877"/>
    </source>
</evidence>
<evidence type="ECO:0000256" key="1">
    <source>
        <dbReference type="ARBA" id="ARBA00006227"/>
    </source>
</evidence>
<proteinExistence type="inferred from homology"/>
<dbReference type="InterPro" id="IPR005822">
    <property type="entry name" value="Ribosomal_uL13"/>
</dbReference>